<gene>
    <name evidence="1" type="ORF">DI598_21200</name>
</gene>
<reference evidence="1 2" key="1">
    <citation type="submission" date="2017-11" db="EMBL/GenBank/DDBJ databases">
        <title>Infants hospitalized years apart are colonized by the same room-sourced microbial strains.</title>
        <authorList>
            <person name="Brooks B."/>
            <person name="Olm M.R."/>
            <person name="Firek B.A."/>
            <person name="Baker R."/>
            <person name="Thomas B.C."/>
            <person name="Morowitz M.J."/>
            <person name="Banfield J.F."/>
        </authorList>
    </citation>
    <scope>NUCLEOTIDE SEQUENCE [LARGE SCALE GENOMIC DNA]</scope>
    <source>
        <strain evidence="1">S2_009_000_R2_76</strain>
    </source>
</reference>
<proteinExistence type="predicted"/>
<comment type="caution">
    <text evidence="1">The sequence shown here is derived from an EMBL/GenBank/DDBJ whole genome shotgun (WGS) entry which is preliminary data.</text>
</comment>
<dbReference type="Proteomes" id="UP000249645">
    <property type="component" value="Unassembled WGS sequence"/>
</dbReference>
<evidence type="ECO:0000313" key="1">
    <source>
        <dbReference type="EMBL" id="PZP37434.1"/>
    </source>
</evidence>
<dbReference type="AlphaFoldDB" id="A0A2W5E5S8"/>
<name>A0A2W5E5S8_9SPHI</name>
<organism evidence="1 2">
    <name type="scientific">Pseudopedobacter saltans</name>
    <dbReference type="NCBI Taxonomy" id="151895"/>
    <lineage>
        <taxon>Bacteria</taxon>
        <taxon>Pseudomonadati</taxon>
        <taxon>Bacteroidota</taxon>
        <taxon>Sphingobacteriia</taxon>
        <taxon>Sphingobacteriales</taxon>
        <taxon>Sphingobacteriaceae</taxon>
        <taxon>Pseudopedobacter</taxon>
    </lineage>
</organism>
<dbReference type="SUPFAM" id="SSF101386">
    <property type="entry name" value="all-alpha NTP pyrophosphatases"/>
    <property type="match status" value="1"/>
</dbReference>
<evidence type="ECO:0008006" key="3">
    <source>
        <dbReference type="Google" id="ProtNLM"/>
    </source>
</evidence>
<sequence length="78" mass="9079">MTKQTLQDALIDIKLSWHIAKDRHPRKFSSPHEGYAVLLEEVDELWDEVKKKTFDKEAARKEAVQIGAIVIRFITELC</sequence>
<accession>A0A2W5E5S8</accession>
<evidence type="ECO:0000313" key="2">
    <source>
        <dbReference type="Proteomes" id="UP000249645"/>
    </source>
</evidence>
<dbReference type="EMBL" id="QFOI01000811">
    <property type="protein sequence ID" value="PZP37434.1"/>
    <property type="molecule type" value="Genomic_DNA"/>
</dbReference>
<protein>
    <recommendedName>
        <fullName evidence="3">Pyrophosphatase</fullName>
    </recommendedName>
</protein>